<protein>
    <recommendedName>
        <fullName evidence="2">Cell shape-determining protein MreC</fullName>
    </recommendedName>
    <alternativeName>
        <fullName evidence="4">Cell shape protein MreC</fullName>
    </alternativeName>
</protein>
<dbReference type="InterPro" id="IPR042177">
    <property type="entry name" value="Cell/Rod_1"/>
</dbReference>
<dbReference type="PANTHER" id="PTHR34138">
    <property type="entry name" value="CELL SHAPE-DETERMINING PROTEIN MREC"/>
    <property type="match status" value="1"/>
</dbReference>
<comment type="caution">
    <text evidence="7">The sequence shown here is derived from an EMBL/GenBank/DDBJ whole genome shotgun (WGS) entry which is preliminary data.</text>
</comment>
<evidence type="ECO:0000256" key="2">
    <source>
        <dbReference type="ARBA" id="ARBA00013855"/>
    </source>
</evidence>
<dbReference type="Proteomes" id="UP000034175">
    <property type="component" value="Unassembled WGS sequence"/>
</dbReference>
<keyword evidence="5" id="KW-1133">Transmembrane helix</keyword>
<organism evidence="7 8">
    <name type="scientific">Candidatus Magasanikbacteria bacterium GW2011_GWA2_46_17</name>
    <dbReference type="NCBI Taxonomy" id="1619042"/>
    <lineage>
        <taxon>Bacteria</taxon>
        <taxon>Candidatus Magasanikiibacteriota</taxon>
    </lineage>
</organism>
<dbReference type="PANTHER" id="PTHR34138:SF1">
    <property type="entry name" value="CELL SHAPE-DETERMINING PROTEIN MREC"/>
    <property type="match status" value="1"/>
</dbReference>
<accession>A0A0G1NZV8</accession>
<comment type="similarity">
    <text evidence="1">Belongs to the MreC family.</text>
</comment>
<evidence type="ECO:0000313" key="7">
    <source>
        <dbReference type="EMBL" id="KKU26194.1"/>
    </source>
</evidence>
<gene>
    <name evidence="7" type="ORF">UX39_C0011G0008</name>
</gene>
<dbReference type="EMBL" id="LCMA01000011">
    <property type="protein sequence ID" value="KKU26194.1"/>
    <property type="molecule type" value="Genomic_DNA"/>
</dbReference>
<sequence length="265" mass="29449">MNYLLKNSHRGKKTSRQALLACAVIIILILLYFFAPNLVNNALFAVAKPIWNAQDYVVEKYEKIYALFSEKQKLAKLNANLARELAEATTALQSAEVYKRENENLKSLLLGRDSGEKRILANIMAKPNHSLYDTLLLDVGTQNDIAIGDKVLAGDFVLGTIREVYGNHSKATLLSSHGEISRVLIGETNISAEAIGRGAGNFIIKAPKEVAVTQGDIIRLPNLNPKFFGTVQDVEQTVTSTFQLILFRLPVNINNLRWVEIVKNE</sequence>
<evidence type="ECO:0000256" key="4">
    <source>
        <dbReference type="ARBA" id="ARBA00032089"/>
    </source>
</evidence>
<keyword evidence="5" id="KW-0812">Transmembrane</keyword>
<evidence type="ECO:0000256" key="3">
    <source>
        <dbReference type="ARBA" id="ARBA00022960"/>
    </source>
</evidence>
<evidence type="ECO:0000256" key="1">
    <source>
        <dbReference type="ARBA" id="ARBA00009369"/>
    </source>
</evidence>
<dbReference type="InterPro" id="IPR055342">
    <property type="entry name" value="MreC_beta-barrel_core"/>
</dbReference>
<dbReference type="AlphaFoldDB" id="A0A0G1NZV8"/>
<proteinExistence type="inferred from homology"/>
<dbReference type="GO" id="GO:0008360">
    <property type="term" value="P:regulation of cell shape"/>
    <property type="evidence" value="ECO:0007669"/>
    <property type="project" value="UniProtKB-KW"/>
</dbReference>
<dbReference type="InterPro" id="IPR007221">
    <property type="entry name" value="MreC"/>
</dbReference>
<dbReference type="GO" id="GO:0005886">
    <property type="term" value="C:plasma membrane"/>
    <property type="evidence" value="ECO:0007669"/>
    <property type="project" value="TreeGrafter"/>
</dbReference>
<keyword evidence="3" id="KW-0133">Cell shape</keyword>
<evidence type="ECO:0000256" key="5">
    <source>
        <dbReference type="SAM" id="Phobius"/>
    </source>
</evidence>
<feature type="domain" description="Rod shape-determining protein MreC beta-barrel core" evidence="6">
    <location>
        <begin position="123"/>
        <end position="263"/>
    </location>
</feature>
<dbReference type="Gene3D" id="2.40.10.340">
    <property type="entry name" value="Rod shape-determining protein MreC, domain 1"/>
    <property type="match status" value="1"/>
</dbReference>
<evidence type="ECO:0000313" key="8">
    <source>
        <dbReference type="Proteomes" id="UP000034175"/>
    </source>
</evidence>
<feature type="transmembrane region" description="Helical" evidence="5">
    <location>
        <begin position="18"/>
        <end position="35"/>
    </location>
</feature>
<dbReference type="Gene3D" id="2.40.10.350">
    <property type="entry name" value="Rod shape-determining protein MreC, domain 2"/>
    <property type="match status" value="1"/>
</dbReference>
<name>A0A0G1NZV8_9BACT</name>
<keyword evidence="5" id="KW-0472">Membrane</keyword>
<evidence type="ECO:0000259" key="6">
    <source>
        <dbReference type="Pfam" id="PF04085"/>
    </source>
</evidence>
<dbReference type="InterPro" id="IPR042175">
    <property type="entry name" value="Cell/Rod_MreC_2"/>
</dbReference>
<reference evidence="7 8" key="1">
    <citation type="journal article" date="2015" name="Nature">
        <title>rRNA introns, odd ribosomes, and small enigmatic genomes across a large radiation of phyla.</title>
        <authorList>
            <person name="Brown C.T."/>
            <person name="Hug L.A."/>
            <person name="Thomas B.C."/>
            <person name="Sharon I."/>
            <person name="Castelle C.J."/>
            <person name="Singh A."/>
            <person name="Wilkins M.J."/>
            <person name="Williams K.H."/>
            <person name="Banfield J.F."/>
        </authorList>
    </citation>
    <scope>NUCLEOTIDE SEQUENCE [LARGE SCALE GENOMIC DNA]</scope>
</reference>
<dbReference type="Pfam" id="PF04085">
    <property type="entry name" value="MreC"/>
    <property type="match status" value="1"/>
</dbReference>